<sequence length="91" mass="10168">MQPASPPTTPLTTHPPTYPLTSLACQSSSSRREEIKTMVLSLGSIFVDILRLKDGRTRRRIIAAQTFPSIHEDTYCVIIIETSRGKRNAKL</sequence>
<name>A0AAE1KRQ9_PETCI</name>
<evidence type="ECO:0000313" key="2">
    <source>
        <dbReference type="EMBL" id="KAK3881062.1"/>
    </source>
</evidence>
<accession>A0AAE1KRQ9</accession>
<protein>
    <submittedName>
        <fullName evidence="2">Uncharacterized protein</fullName>
    </submittedName>
</protein>
<evidence type="ECO:0000256" key="1">
    <source>
        <dbReference type="SAM" id="MobiDB-lite"/>
    </source>
</evidence>
<evidence type="ECO:0000313" key="3">
    <source>
        <dbReference type="Proteomes" id="UP001286313"/>
    </source>
</evidence>
<gene>
    <name evidence="2" type="ORF">Pcinc_014519</name>
</gene>
<keyword evidence="3" id="KW-1185">Reference proteome</keyword>
<feature type="compositionally biased region" description="Low complexity" evidence="1">
    <location>
        <begin position="10"/>
        <end position="21"/>
    </location>
</feature>
<organism evidence="2 3">
    <name type="scientific">Petrolisthes cinctipes</name>
    <name type="common">Flat porcelain crab</name>
    <dbReference type="NCBI Taxonomy" id="88211"/>
    <lineage>
        <taxon>Eukaryota</taxon>
        <taxon>Metazoa</taxon>
        <taxon>Ecdysozoa</taxon>
        <taxon>Arthropoda</taxon>
        <taxon>Crustacea</taxon>
        <taxon>Multicrustacea</taxon>
        <taxon>Malacostraca</taxon>
        <taxon>Eumalacostraca</taxon>
        <taxon>Eucarida</taxon>
        <taxon>Decapoda</taxon>
        <taxon>Pleocyemata</taxon>
        <taxon>Anomura</taxon>
        <taxon>Galatheoidea</taxon>
        <taxon>Porcellanidae</taxon>
        <taxon>Petrolisthes</taxon>
    </lineage>
</organism>
<dbReference type="Proteomes" id="UP001286313">
    <property type="component" value="Unassembled WGS sequence"/>
</dbReference>
<feature type="region of interest" description="Disordered" evidence="1">
    <location>
        <begin position="1"/>
        <end position="26"/>
    </location>
</feature>
<dbReference type="EMBL" id="JAWQEG010001264">
    <property type="protein sequence ID" value="KAK3881062.1"/>
    <property type="molecule type" value="Genomic_DNA"/>
</dbReference>
<comment type="caution">
    <text evidence="2">The sequence shown here is derived from an EMBL/GenBank/DDBJ whole genome shotgun (WGS) entry which is preliminary data.</text>
</comment>
<reference evidence="2" key="1">
    <citation type="submission" date="2023-10" db="EMBL/GenBank/DDBJ databases">
        <title>Genome assemblies of two species of porcelain crab, Petrolisthes cinctipes and Petrolisthes manimaculis (Anomura: Porcellanidae).</title>
        <authorList>
            <person name="Angst P."/>
        </authorList>
    </citation>
    <scope>NUCLEOTIDE SEQUENCE</scope>
    <source>
        <strain evidence="2">PB745_01</strain>
        <tissue evidence="2">Gill</tissue>
    </source>
</reference>
<dbReference type="AlphaFoldDB" id="A0AAE1KRQ9"/>
<proteinExistence type="predicted"/>